<dbReference type="AlphaFoldDB" id="A0AAN7R3Z9"/>
<evidence type="ECO:0000313" key="2">
    <source>
        <dbReference type="EMBL" id="KAK4788897.1"/>
    </source>
</evidence>
<dbReference type="Proteomes" id="UP001346149">
    <property type="component" value="Unassembled WGS sequence"/>
</dbReference>
<reference evidence="2 3" key="1">
    <citation type="journal article" date="2023" name="Hortic Res">
        <title>Pangenome of water caltrop reveals structural variations and asymmetric subgenome divergence after allopolyploidization.</title>
        <authorList>
            <person name="Zhang X."/>
            <person name="Chen Y."/>
            <person name="Wang L."/>
            <person name="Yuan Y."/>
            <person name="Fang M."/>
            <person name="Shi L."/>
            <person name="Lu R."/>
            <person name="Comes H.P."/>
            <person name="Ma Y."/>
            <person name="Chen Y."/>
            <person name="Huang G."/>
            <person name="Zhou Y."/>
            <person name="Zheng Z."/>
            <person name="Qiu Y."/>
        </authorList>
    </citation>
    <scope>NUCLEOTIDE SEQUENCE [LARGE SCALE GENOMIC DNA]</scope>
    <source>
        <strain evidence="2">F231</strain>
    </source>
</reference>
<accession>A0AAN7R3Z9</accession>
<feature type="transmembrane region" description="Helical" evidence="1">
    <location>
        <begin position="30"/>
        <end position="49"/>
    </location>
</feature>
<comment type="caution">
    <text evidence="2">The sequence shown here is derived from an EMBL/GenBank/DDBJ whole genome shotgun (WGS) entry which is preliminary data.</text>
</comment>
<name>A0AAN7R3Z9_TRANT</name>
<dbReference type="EMBL" id="JAXQNO010000011">
    <property type="protein sequence ID" value="KAK4788897.1"/>
    <property type="molecule type" value="Genomic_DNA"/>
</dbReference>
<keyword evidence="1" id="KW-0812">Transmembrane</keyword>
<sequence length="109" mass="12867">MFVSRYCHDISTFILHQVLKLSFFSFNRKFWLCYVSISVNVLFISVMQIPQHLSGFYNDAVGEKTCCSLSLMSWLTSVFCPLWYSFLESDCFLPAIVVQNFKYMDHYNQ</sequence>
<organism evidence="2 3">
    <name type="scientific">Trapa natans</name>
    <name type="common">Water chestnut</name>
    <dbReference type="NCBI Taxonomy" id="22666"/>
    <lineage>
        <taxon>Eukaryota</taxon>
        <taxon>Viridiplantae</taxon>
        <taxon>Streptophyta</taxon>
        <taxon>Embryophyta</taxon>
        <taxon>Tracheophyta</taxon>
        <taxon>Spermatophyta</taxon>
        <taxon>Magnoliopsida</taxon>
        <taxon>eudicotyledons</taxon>
        <taxon>Gunneridae</taxon>
        <taxon>Pentapetalae</taxon>
        <taxon>rosids</taxon>
        <taxon>malvids</taxon>
        <taxon>Myrtales</taxon>
        <taxon>Lythraceae</taxon>
        <taxon>Trapa</taxon>
    </lineage>
</organism>
<gene>
    <name evidence="2" type="ORF">SAY86_020216</name>
</gene>
<keyword evidence="1" id="KW-0472">Membrane</keyword>
<protein>
    <submittedName>
        <fullName evidence="2">Uncharacterized protein</fullName>
    </submittedName>
</protein>
<keyword evidence="3" id="KW-1185">Reference proteome</keyword>
<evidence type="ECO:0000256" key="1">
    <source>
        <dbReference type="SAM" id="Phobius"/>
    </source>
</evidence>
<keyword evidence="1" id="KW-1133">Transmembrane helix</keyword>
<proteinExistence type="predicted"/>
<evidence type="ECO:0000313" key="3">
    <source>
        <dbReference type="Proteomes" id="UP001346149"/>
    </source>
</evidence>